<protein>
    <submittedName>
        <fullName evidence="3">Retinol dehydrogenase 13</fullName>
    </submittedName>
</protein>
<dbReference type="OrthoDB" id="191139at2759"/>
<evidence type="ECO:0000313" key="4">
    <source>
        <dbReference type="Proteomes" id="UP000256645"/>
    </source>
</evidence>
<dbReference type="Proteomes" id="UP000256645">
    <property type="component" value="Unassembled WGS sequence"/>
</dbReference>
<name>A0A3D8S204_9HELO</name>
<dbReference type="InterPro" id="IPR002347">
    <property type="entry name" value="SDR_fam"/>
</dbReference>
<keyword evidence="2" id="KW-0560">Oxidoreductase</keyword>
<comment type="similarity">
    <text evidence="1">Belongs to the short-chain dehydrogenases/reductases (SDR) family.</text>
</comment>
<accession>A0A3D8S204</accession>
<dbReference type="GO" id="GO:0016491">
    <property type="term" value="F:oxidoreductase activity"/>
    <property type="evidence" value="ECO:0007669"/>
    <property type="project" value="UniProtKB-KW"/>
</dbReference>
<dbReference type="Gene3D" id="3.40.50.720">
    <property type="entry name" value="NAD(P)-binding Rossmann-like Domain"/>
    <property type="match status" value="1"/>
</dbReference>
<evidence type="ECO:0000256" key="2">
    <source>
        <dbReference type="ARBA" id="ARBA00023002"/>
    </source>
</evidence>
<evidence type="ECO:0000313" key="3">
    <source>
        <dbReference type="EMBL" id="RDW80305.1"/>
    </source>
</evidence>
<dbReference type="SUPFAM" id="SSF51735">
    <property type="entry name" value="NAD(P)-binding Rossmann-fold domains"/>
    <property type="match status" value="1"/>
</dbReference>
<dbReference type="InterPro" id="IPR036291">
    <property type="entry name" value="NAD(P)-bd_dom_sf"/>
</dbReference>
<dbReference type="Pfam" id="PF00106">
    <property type="entry name" value="adh_short"/>
    <property type="match status" value="1"/>
</dbReference>
<gene>
    <name evidence="3" type="ORF">BP6252_04943</name>
</gene>
<evidence type="ECO:0000256" key="1">
    <source>
        <dbReference type="ARBA" id="ARBA00006484"/>
    </source>
</evidence>
<dbReference type="EMBL" id="PDLM01000004">
    <property type="protein sequence ID" value="RDW80305.1"/>
    <property type="molecule type" value="Genomic_DNA"/>
</dbReference>
<dbReference type="STRING" id="1849047.A0A3D8S204"/>
<dbReference type="PANTHER" id="PTHR24320:SF283">
    <property type="entry name" value="RETINOL DEHYDROGENASE 11"/>
    <property type="match status" value="1"/>
</dbReference>
<proteinExistence type="inferred from homology"/>
<organism evidence="3 4">
    <name type="scientific">Coleophoma cylindrospora</name>
    <dbReference type="NCBI Taxonomy" id="1849047"/>
    <lineage>
        <taxon>Eukaryota</taxon>
        <taxon>Fungi</taxon>
        <taxon>Dikarya</taxon>
        <taxon>Ascomycota</taxon>
        <taxon>Pezizomycotina</taxon>
        <taxon>Leotiomycetes</taxon>
        <taxon>Helotiales</taxon>
        <taxon>Dermateaceae</taxon>
        <taxon>Coleophoma</taxon>
    </lineage>
</organism>
<keyword evidence="4" id="KW-1185">Reference proteome</keyword>
<dbReference type="AlphaFoldDB" id="A0A3D8S204"/>
<dbReference type="PANTHER" id="PTHR24320">
    <property type="entry name" value="RETINOL DEHYDROGENASE"/>
    <property type="match status" value="1"/>
</dbReference>
<reference evidence="3 4" key="1">
    <citation type="journal article" date="2018" name="IMA Fungus">
        <title>IMA Genome-F 9: Draft genome sequence of Annulohypoxylon stygium, Aspergillus mulundensis, Berkeleyomyces basicola (syn. Thielaviopsis basicola), Ceratocystis smalleyi, two Cercospora beticola strains, Coleophoma cylindrospora, Fusarium fracticaudum, Phialophora cf. hyalina, and Morchella septimelata.</title>
        <authorList>
            <person name="Wingfield B.D."/>
            <person name="Bills G.F."/>
            <person name="Dong Y."/>
            <person name="Huang W."/>
            <person name="Nel W.J."/>
            <person name="Swalarsk-Parry B.S."/>
            <person name="Vaghefi N."/>
            <person name="Wilken P.M."/>
            <person name="An Z."/>
            <person name="de Beer Z.W."/>
            <person name="De Vos L."/>
            <person name="Chen L."/>
            <person name="Duong T.A."/>
            <person name="Gao Y."/>
            <person name="Hammerbacher A."/>
            <person name="Kikkert J.R."/>
            <person name="Li Y."/>
            <person name="Li H."/>
            <person name="Li K."/>
            <person name="Li Q."/>
            <person name="Liu X."/>
            <person name="Ma X."/>
            <person name="Naidoo K."/>
            <person name="Pethybridge S.J."/>
            <person name="Sun J."/>
            <person name="Steenkamp E.T."/>
            <person name="van der Nest M.A."/>
            <person name="van Wyk S."/>
            <person name="Wingfield M.J."/>
            <person name="Xiong C."/>
            <person name="Yue Q."/>
            <person name="Zhang X."/>
        </authorList>
    </citation>
    <scope>NUCLEOTIDE SEQUENCE [LARGE SCALE GENOMIC DNA]</scope>
    <source>
        <strain evidence="3 4">BP6252</strain>
    </source>
</reference>
<sequence length="325" mass="35536">MSAEKKTASSLAQHYAPQIEGKVVLTTGVSPSTLGAVFVHAIAKSKPALLILAGRNMAKVQETAKALDAENVKTRTLELNLGSLTDVRAAAATVNGWADVPYIDVLVNNAGVMALDYGVSPEGHENHLAINHLGPFLFTNLIMDKVLASATPRVVMVSSDGHRLCPIRFDDVNFKEGKSYNRWQAYGQSKTANMLMAIALAETLGPKKLEAFSLTPGPGATPSHLVDHIDWSVQFEEMLKVDRFFGNWQGWLTEFPMCTPDEGVAVYVVGAFDEAIADTYNGAYLYDCRPANPWTETVKPWATSSVEAKRLWKLTETLVGQEFQY</sequence>
<comment type="caution">
    <text evidence="3">The sequence shown here is derived from an EMBL/GenBank/DDBJ whole genome shotgun (WGS) entry which is preliminary data.</text>
</comment>